<dbReference type="GO" id="GO:0016887">
    <property type="term" value="F:ATP hydrolysis activity"/>
    <property type="evidence" value="ECO:0007669"/>
    <property type="project" value="InterPro"/>
</dbReference>
<feature type="transmembrane region" description="Helical" evidence="13">
    <location>
        <begin position="44"/>
        <end position="61"/>
    </location>
</feature>
<feature type="transmembrane region" description="Helical" evidence="13">
    <location>
        <begin position="383"/>
        <end position="405"/>
    </location>
</feature>
<comment type="catalytic activity">
    <reaction evidence="11">
        <text>leukotriene C4(in) + ATP + H2O = leukotriene C4(out) + ADP + phosphate + H(+)</text>
        <dbReference type="Rhea" id="RHEA:38963"/>
        <dbReference type="ChEBI" id="CHEBI:15377"/>
        <dbReference type="ChEBI" id="CHEBI:15378"/>
        <dbReference type="ChEBI" id="CHEBI:30616"/>
        <dbReference type="ChEBI" id="CHEBI:43474"/>
        <dbReference type="ChEBI" id="CHEBI:57973"/>
        <dbReference type="ChEBI" id="CHEBI:456216"/>
    </reaction>
    <physiologicalReaction direction="left-to-right" evidence="11">
        <dbReference type="Rhea" id="RHEA:38964"/>
    </physiologicalReaction>
</comment>
<evidence type="ECO:0000256" key="1">
    <source>
        <dbReference type="ARBA" id="ARBA00004128"/>
    </source>
</evidence>
<dbReference type="InterPro" id="IPR050173">
    <property type="entry name" value="ABC_transporter_C-like"/>
</dbReference>
<dbReference type="GO" id="GO:0000323">
    <property type="term" value="C:lytic vacuole"/>
    <property type="evidence" value="ECO:0007669"/>
    <property type="project" value="UniProtKB-ARBA"/>
</dbReference>
<keyword evidence="9 13" id="KW-0472">Membrane</keyword>
<dbReference type="InterPro" id="IPR027417">
    <property type="entry name" value="P-loop_NTPase"/>
</dbReference>
<evidence type="ECO:0000256" key="10">
    <source>
        <dbReference type="ARBA" id="ARBA00024220"/>
    </source>
</evidence>
<keyword evidence="3" id="KW-0813">Transport</keyword>
<feature type="compositionally biased region" description="Basic and acidic residues" evidence="12">
    <location>
        <begin position="952"/>
        <end position="962"/>
    </location>
</feature>
<feature type="transmembrane region" description="Helical" evidence="13">
    <location>
        <begin position="113"/>
        <end position="132"/>
    </location>
</feature>
<proteinExistence type="inferred from homology"/>
<dbReference type="InterPro" id="IPR011527">
    <property type="entry name" value="ABC1_TM_dom"/>
</dbReference>
<keyword evidence="17" id="KW-1185">Reference proteome</keyword>
<dbReference type="EC" id="7.6.2.3" evidence="10"/>
<evidence type="ECO:0000256" key="13">
    <source>
        <dbReference type="SAM" id="Phobius"/>
    </source>
</evidence>
<dbReference type="CDD" id="cd03250">
    <property type="entry name" value="ABCC_MRP_domain1"/>
    <property type="match status" value="1"/>
</dbReference>
<feature type="region of interest" description="Disordered" evidence="12">
    <location>
        <begin position="925"/>
        <end position="962"/>
    </location>
</feature>
<feature type="transmembrane region" description="Helical" evidence="13">
    <location>
        <begin position="485"/>
        <end position="506"/>
    </location>
</feature>
<comment type="similarity">
    <text evidence="2">Belongs to the ABC transporter superfamily. ABCC family. Conjugate transporter (TC 3.A.1.208) subfamily.</text>
</comment>
<evidence type="ECO:0000256" key="5">
    <source>
        <dbReference type="ARBA" id="ARBA00022692"/>
    </source>
</evidence>
<keyword evidence="5 13" id="KW-0812">Transmembrane</keyword>
<evidence type="ECO:0000256" key="6">
    <source>
        <dbReference type="ARBA" id="ARBA00022741"/>
    </source>
</evidence>
<protein>
    <recommendedName>
        <fullName evidence="10">ABC-type glutathione-S-conjugate transporter</fullName>
        <ecNumber evidence="10">7.6.2.3</ecNumber>
    </recommendedName>
</protein>
<dbReference type="PROSITE" id="PS50929">
    <property type="entry name" value="ABC_TM1F"/>
    <property type="match status" value="1"/>
</dbReference>
<keyword evidence="6" id="KW-0547">Nucleotide-binding</keyword>
<evidence type="ECO:0000256" key="2">
    <source>
        <dbReference type="ARBA" id="ARBA00009726"/>
    </source>
</evidence>
<dbReference type="Gene3D" id="1.20.1560.10">
    <property type="entry name" value="ABC transporter type 1, transmembrane domain"/>
    <property type="match status" value="1"/>
</dbReference>
<organism evidence="16 17">
    <name type="scientific">Ridgeia piscesae</name>
    <name type="common">Tubeworm</name>
    <dbReference type="NCBI Taxonomy" id="27915"/>
    <lineage>
        <taxon>Eukaryota</taxon>
        <taxon>Metazoa</taxon>
        <taxon>Spiralia</taxon>
        <taxon>Lophotrochozoa</taxon>
        <taxon>Annelida</taxon>
        <taxon>Polychaeta</taxon>
        <taxon>Sedentaria</taxon>
        <taxon>Canalipalpata</taxon>
        <taxon>Sabellida</taxon>
        <taxon>Siboglinidae</taxon>
        <taxon>Ridgeia</taxon>
    </lineage>
</organism>
<feature type="domain" description="ABC transporter" evidence="14">
    <location>
        <begin position="658"/>
        <end position="884"/>
    </location>
</feature>
<evidence type="ECO:0000256" key="12">
    <source>
        <dbReference type="SAM" id="MobiDB-lite"/>
    </source>
</evidence>
<evidence type="ECO:0000256" key="3">
    <source>
        <dbReference type="ARBA" id="ARBA00022448"/>
    </source>
</evidence>
<feature type="transmembrane region" description="Helical" evidence="13">
    <location>
        <begin position="610"/>
        <end position="631"/>
    </location>
</feature>
<feature type="transmembrane region" description="Helical" evidence="13">
    <location>
        <begin position="82"/>
        <end position="101"/>
    </location>
</feature>
<dbReference type="Proteomes" id="UP001209878">
    <property type="component" value="Unassembled WGS sequence"/>
</dbReference>
<dbReference type="EMBL" id="JAODUO010000532">
    <property type="protein sequence ID" value="KAK2178696.1"/>
    <property type="molecule type" value="Genomic_DNA"/>
</dbReference>
<dbReference type="SUPFAM" id="SSF52540">
    <property type="entry name" value="P-loop containing nucleoside triphosphate hydrolases"/>
    <property type="match status" value="1"/>
</dbReference>
<dbReference type="PROSITE" id="PS00211">
    <property type="entry name" value="ABC_TRANSPORTER_1"/>
    <property type="match status" value="1"/>
</dbReference>
<keyword evidence="7" id="KW-0067">ATP-binding</keyword>
<dbReference type="GO" id="GO:0005524">
    <property type="term" value="F:ATP binding"/>
    <property type="evidence" value="ECO:0007669"/>
    <property type="project" value="UniProtKB-KW"/>
</dbReference>
<dbReference type="FunFam" id="3.40.50.300:FF:000293">
    <property type="entry name" value="ATP binding cassette subfamily C member 1"/>
    <property type="match status" value="1"/>
</dbReference>
<comment type="subcellular location">
    <subcellularLocation>
        <location evidence="1">Vacuole membrane</location>
        <topology evidence="1">Multi-pass membrane protein</topology>
    </subcellularLocation>
</comment>
<dbReference type="SMART" id="SM00382">
    <property type="entry name" value="AAA"/>
    <property type="match status" value="1"/>
</dbReference>
<keyword evidence="8 13" id="KW-1133">Transmembrane helix</keyword>
<dbReference type="Pfam" id="PF00005">
    <property type="entry name" value="ABC_tran"/>
    <property type="match status" value="1"/>
</dbReference>
<accession>A0AAD9KWJ8</accession>
<evidence type="ECO:0000256" key="7">
    <source>
        <dbReference type="ARBA" id="ARBA00022840"/>
    </source>
</evidence>
<feature type="transmembrane region" description="Helical" evidence="13">
    <location>
        <begin position="1006"/>
        <end position="1033"/>
    </location>
</feature>
<dbReference type="SUPFAM" id="SSF90123">
    <property type="entry name" value="ABC transporter transmembrane region"/>
    <property type="match status" value="1"/>
</dbReference>
<evidence type="ECO:0000259" key="14">
    <source>
        <dbReference type="PROSITE" id="PS50893"/>
    </source>
</evidence>
<evidence type="ECO:0000256" key="8">
    <source>
        <dbReference type="ARBA" id="ARBA00022989"/>
    </source>
</evidence>
<gene>
    <name evidence="16" type="ORF">NP493_533g01027</name>
</gene>
<name>A0AAD9KWJ8_RIDPI</name>
<dbReference type="FunFam" id="1.20.1560.10:FF:000020">
    <property type="entry name" value="ABC metal ion transporter"/>
    <property type="match status" value="1"/>
</dbReference>
<dbReference type="Pfam" id="PF24357">
    <property type="entry name" value="TMD0_ABC"/>
    <property type="match status" value="1"/>
</dbReference>
<evidence type="ECO:0000259" key="15">
    <source>
        <dbReference type="PROSITE" id="PS50929"/>
    </source>
</evidence>
<dbReference type="Gene3D" id="3.40.50.300">
    <property type="entry name" value="P-loop containing nucleotide triphosphate hydrolases"/>
    <property type="match status" value="1"/>
</dbReference>
<feature type="domain" description="ABC transmembrane type-1" evidence="15">
    <location>
        <begin position="347"/>
        <end position="626"/>
    </location>
</feature>
<dbReference type="Pfam" id="PF00664">
    <property type="entry name" value="ABC_membrane"/>
    <property type="match status" value="1"/>
</dbReference>
<dbReference type="GO" id="GO:0005774">
    <property type="term" value="C:vacuolar membrane"/>
    <property type="evidence" value="ECO:0007669"/>
    <property type="project" value="UniProtKB-SubCell"/>
</dbReference>
<dbReference type="AlphaFoldDB" id="A0AAD9KWJ8"/>
<keyword evidence="4" id="KW-0926">Vacuole</keyword>
<dbReference type="InterPro" id="IPR017871">
    <property type="entry name" value="ABC_transporter-like_CS"/>
</dbReference>
<dbReference type="PROSITE" id="PS50893">
    <property type="entry name" value="ABC_TRANSPORTER_2"/>
    <property type="match status" value="1"/>
</dbReference>
<feature type="transmembrane region" description="Helical" evidence="13">
    <location>
        <begin position="457"/>
        <end position="479"/>
    </location>
</feature>
<dbReference type="InterPro" id="IPR036640">
    <property type="entry name" value="ABC1_TM_sf"/>
</dbReference>
<evidence type="ECO:0000256" key="4">
    <source>
        <dbReference type="ARBA" id="ARBA00022554"/>
    </source>
</evidence>
<dbReference type="InterPro" id="IPR056227">
    <property type="entry name" value="TMD0_ABC"/>
</dbReference>
<dbReference type="InterPro" id="IPR003439">
    <property type="entry name" value="ABC_transporter-like_ATP-bd"/>
</dbReference>
<dbReference type="InterPro" id="IPR003593">
    <property type="entry name" value="AAA+_ATPase"/>
</dbReference>
<feature type="region of interest" description="Disordered" evidence="12">
    <location>
        <begin position="302"/>
        <end position="325"/>
    </location>
</feature>
<evidence type="ECO:0000313" key="17">
    <source>
        <dbReference type="Proteomes" id="UP001209878"/>
    </source>
</evidence>
<dbReference type="PANTHER" id="PTHR24223:SF454">
    <property type="match status" value="1"/>
</dbReference>
<sequence>MSNGTGDGGDAFARFCGELGPFWDSNLTWYTESPDVTQCFQNTVLLWVPCGWLLLLAPGYMRYMSQARGRAIPSNKLNSTKFIFSLLLAMVWLIQLTASWSEHSGDPQLPLPLIVTPAVMVVTMLVSALVILFERRYGFITSGILFIYWLLQLIAGIVIFQSKVKEATRDDHIDDSLRFTSFFIHFGLVSLQWFLCCFTDKPPPAGRGEPSQREVSPEAQASFLSRITFWWMNSIVFTGYKKTLTEGDIWSLNPRDVSARSARMFEKSWKKELQTSAQKHRKQTRRHNGSLYTSIDSTEFDEESTPLITSQSHDKGTDASPNKTPTKASVLRAIARVFGFTLLQAHLCKFACDILTFTGPLLQKELIAFVEKNDGVVMEEWKGYLFASMFFVTALINSFFFHQLYHIGMTLGMRIKASLIAAVYKKALTMNSEAYRTSTVGEIVNLMSVDAQRMQDVTGFVWMVWSCPLQISVSIYMLWGIVGPSVLAGVAVMVLMIPVNAFMATMQRKLQLRQMKLKDQRIKLMNEVLNGMKVLKLYAWEPSFQEKVTGIREQELSTLRKYAFLQAAGSFTWTCTPFLITLATFVTYVLTGGVLDAQKAFVSLSLFNILRFPVTLLPMMVSYIVTASVSLKRLGRFLQQGDIDFDNVQHDASNPYVISIRNGTFAWGRSKDDATVLKDINLTLDEGQLVAVVGRVGEGKSSLISAILGEMEKISGHVNVKGTVAYVAQQAWIQNATVRSNILFGKEFDQEKYDAVLEACALLPDFEILPAGDQTEIGEKGINLSGGQKQRVSLARAVYSDSDIYLLDDPLSAVDSHVGKHIFEKVISDSGLLQGKTRILVTHGVHWLPSVSNIVVLINGTVSEMGSYDELMSHNAAFAQFLKQHLLQENGESSDSDPELEEVKAKILQRLGSLSGEDDVTKMASEGGVVSGTDSAVSDSKSTKPRRRRQSSVKEPDKTQLTKSVDKMAAVGGKTPAQKPGGTLVEKEKEQVGKVSLKVFMAYGRALGLFMVSVAILFFAMYMTMSVLSSVWLSVWAEDPLLKNASVPVSSPAYVHQRDMYLGVYGGMGLLQGRSEFTGLLHPPET</sequence>
<comment type="caution">
    <text evidence="16">The sequence shown here is derived from an EMBL/GenBank/DDBJ whole genome shotgun (WGS) entry which is preliminary data.</text>
</comment>
<feature type="transmembrane region" description="Helical" evidence="13">
    <location>
        <begin position="562"/>
        <end position="590"/>
    </location>
</feature>
<dbReference type="PANTHER" id="PTHR24223">
    <property type="entry name" value="ATP-BINDING CASSETTE SUB-FAMILY C"/>
    <property type="match status" value="1"/>
</dbReference>
<evidence type="ECO:0000256" key="11">
    <source>
        <dbReference type="ARBA" id="ARBA00047523"/>
    </source>
</evidence>
<feature type="transmembrane region" description="Helical" evidence="13">
    <location>
        <begin position="139"/>
        <end position="159"/>
    </location>
</feature>
<evidence type="ECO:0000313" key="16">
    <source>
        <dbReference type="EMBL" id="KAK2178696.1"/>
    </source>
</evidence>
<dbReference type="GO" id="GO:0015431">
    <property type="term" value="F:ABC-type glutathione S-conjugate transporter activity"/>
    <property type="evidence" value="ECO:0007669"/>
    <property type="project" value="UniProtKB-EC"/>
</dbReference>
<reference evidence="16" key="1">
    <citation type="journal article" date="2023" name="Mol. Biol. Evol.">
        <title>Third-Generation Sequencing Reveals the Adaptive Role of the Epigenome in Three Deep-Sea Polychaetes.</title>
        <authorList>
            <person name="Perez M."/>
            <person name="Aroh O."/>
            <person name="Sun Y."/>
            <person name="Lan Y."/>
            <person name="Juniper S.K."/>
            <person name="Young C.R."/>
            <person name="Angers B."/>
            <person name="Qian P.Y."/>
        </authorList>
    </citation>
    <scope>NUCLEOTIDE SEQUENCE</scope>
    <source>
        <strain evidence="16">R07B-5</strain>
    </source>
</reference>
<dbReference type="CDD" id="cd18595">
    <property type="entry name" value="ABC_6TM_MRP1_2_3_6_D1_like"/>
    <property type="match status" value="1"/>
</dbReference>
<evidence type="ECO:0000256" key="9">
    <source>
        <dbReference type="ARBA" id="ARBA00023136"/>
    </source>
</evidence>